<dbReference type="Proteomes" id="UP000799750">
    <property type="component" value="Unassembled WGS sequence"/>
</dbReference>
<dbReference type="OrthoDB" id="3923062at2759"/>
<sequence>MADAPEVVPGSITPFSSPAISPAPIAPATRDEKSPGPPYAPNDQTTEAPRAADMSDEKEFLQPEEADEVSPKYAMDAQESPKDSKSPSYTLDKKAAPEADRDNNKYAVEEQDRTTPKYPVEDESSPVGGVKPDNDFAGCRGIDPGGQEDASAVDRRRLDMNEGEDWHAPLFGCCNEGSMSLCCEAAFMPCILAGRRYLRVKNTKASEMTSTNAYCLGCFVFTVPLIPFWWVMGMSTRSEIRHRYGIRGSNKADCMTHCFCAWCALVQEEKELLWQEEQRVGSGLSDGYRRGEQMLYSPAR</sequence>
<keyword evidence="2" id="KW-1133">Transmembrane helix</keyword>
<evidence type="ECO:0000256" key="2">
    <source>
        <dbReference type="SAM" id="Phobius"/>
    </source>
</evidence>
<dbReference type="InterPro" id="IPR006461">
    <property type="entry name" value="PLAC_motif_containing"/>
</dbReference>
<evidence type="ECO:0000256" key="1">
    <source>
        <dbReference type="SAM" id="MobiDB-lite"/>
    </source>
</evidence>
<feature type="compositionally biased region" description="Basic and acidic residues" evidence="1">
    <location>
        <begin position="79"/>
        <end position="115"/>
    </location>
</feature>
<keyword evidence="4" id="KW-1185">Reference proteome</keyword>
<dbReference type="PANTHER" id="PTHR15907">
    <property type="entry name" value="DUF614 FAMILY PROTEIN-RELATED"/>
    <property type="match status" value="1"/>
</dbReference>
<dbReference type="NCBIfam" id="TIGR01571">
    <property type="entry name" value="A_thal_Cys_rich"/>
    <property type="match status" value="1"/>
</dbReference>
<keyword evidence="2" id="KW-0472">Membrane</keyword>
<dbReference type="AlphaFoldDB" id="A0A6A6R9G1"/>
<feature type="transmembrane region" description="Helical" evidence="2">
    <location>
        <begin position="211"/>
        <end position="232"/>
    </location>
</feature>
<name>A0A6A6R9G1_9PEZI</name>
<feature type="region of interest" description="Disordered" evidence="1">
    <location>
        <begin position="1"/>
        <end position="152"/>
    </location>
</feature>
<evidence type="ECO:0000313" key="3">
    <source>
        <dbReference type="EMBL" id="KAF2501044.1"/>
    </source>
</evidence>
<organism evidence="3 4">
    <name type="scientific">Lophium mytilinum</name>
    <dbReference type="NCBI Taxonomy" id="390894"/>
    <lineage>
        <taxon>Eukaryota</taxon>
        <taxon>Fungi</taxon>
        <taxon>Dikarya</taxon>
        <taxon>Ascomycota</taxon>
        <taxon>Pezizomycotina</taxon>
        <taxon>Dothideomycetes</taxon>
        <taxon>Pleosporomycetidae</taxon>
        <taxon>Mytilinidiales</taxon>
        <taxon>Mytilinidiaceae</taxon>
        <taxon>Lophium</taxon>
    </lineage>
</organism>
<dbReference type="Pfam" id="PF04749">
    <property type="entry name" value="PLAC8"/>
    <property type="match status" value="1"/>
</dbReference>
<reference evidence="3" key="1">
    <citation type="journal article" date="2020" name="Stud. Mycol.">
        <title>101 Dothideomycetes genomes: a test case for predicting lifestyles and emergence of pathogens.</title>
        <authorList>
            <person name="Haridas S."/>
            <person name="Albert R."/>
            <person name="Binder M."/>
            <person name="Bloem J."/>
            <person name="Labutti K."/>
            <person name="Salamov A."/>
            <person name="Andreopoulos B."/>
            <person name="Baker S."/>
            <person name="Barry K."/>
            <person name="Bills G."/>
            <person name="Bluhm B."/>
            <person name="Cannon C."/>
            <person name="Castanera R."/>
            <person name="Culley D."/>
            <person name="Daum C."/>
            <person name="Ezra D."/>
            <person name="Gonzalez J."/>
            <person name="Henrissat B."/>
            <person name="Kuo A."/>
            <person name="Liang C."/>
            <person name="Lipzen A."/>
            <person name="Lutzoni F."/>
            <person name="Magnuson J."/>
            <person name="Mondo S."/>
            <person name="Nolan M."/>
            <person name="Ohm R."/>
            <person name="Pangilinan J."/>
            <person name="Park H.-J."/>
            <person name="Ramirez L."/>
            <person name="Alfaro M."/>
            <person name="Sun H."/>
            <person name="Tritt A."/>
            <person name="Yoshinaga Y."/>
            <person name="Zwiers L.-H."/>
            <person name="Turgeon B."/>
            <person name="Goodwin S."/>
            <person name="Spatafora J."/>
            <person name="Crous P."/>
            <person name="Grigoriev I."/>
        </authorList>
    </citation>
    <scope>NUCLEOTIDE SEQUENCE</scope>
    <source>
        <strain evidence="3">CBS 269.34</strain>
    </source>
</reference>
<gene>
    <name evidence="3" type="ORF">BU16DRAFT_555553</name>
</gene>
<proteinExistence type="predicted"/>
<keyword evidence="2" id="KW-0812">Transmembrane</keyword>
<feature type="compositionally biased region" description="Low complexity" evidence="1">
    <location>
        <begin position="11"/>
        <end position="28"/>
    </location>
</feature>
<protein>
    <submittedName>
        <fullName evidence="3">PLAC8-domain-containing protein</fullName>
    </submittedName>
</protein>
<dbReference type="EMBL" id="MU004182">
    <property type="protein sequence ID" value="KAF2501044.1"/>
    <property type="molecule type" value="Genomic_DNA"/>
</dbReference>
<accession>A0A6A6R9G1</accession>
<evidence type="ECO:0000313" key="4">
    <source>
        <dbReference type="Proteomes" id="UP000799750"/>
    </source>
</evidence>